<protein>
    <submittedName>
        <fullName evidence="2">Peptidoglycan bridge formation protein FemAB</fullName>
    </submittedName>
</protein>
<keyword evidence="3" id="KW-1185">Reference proteome</keyword>
<dbReference type="InterPro" id="IPR050644">
    <property type="entry name" value="PG_Glycine_Bridge_Synth"/>
</dbReference>
<gene>
    <name evidence="2" type="ORF">AYR66_24740</name>
</gene>
<dbReference type="SUPFAM" id="SSF55729">
    <property type="entry name" value="Acyl-CoA N-acyltransferases (Nat)"/>
    <property type="match status" value="2"/>
</dbReference>
<evidence type="ECO:0000259" key="1">
    <source>
        <dbReference type="Pfam" id="PF13480"/>
    </source>
</evidence>
<dbReference type="PANTHER" id="PTHR36174:SF1">
    <property type="entry name" value="LIPID II:GLYCINE GLYCYLTRANSFERASE"/>
    <property type="match status" value="1"/>
</dbReference>
<comment type="caution">
    <text evidence="2">The sequence shown here is derived from an EMBL/GenBank/DDBJ whole genome shotgun (WGS) entry which is preliminary data.</text>
</comment>
<name>A0A254TR66_9BURK</name>
<dbReference type="AlphaFoldDB" id="A0A254TR66"/>
<evidence type="ECO:0000313" key="2">
    <source>
        <dbReference type="EMBL" id="OWW22228.1"/>
    </source>
</evidence>
<sequence>MSSIIEVAVERRNAPAAAAPVVKLMDAGDAARWDAFVEACPEATFFHRAGWQSVIERAFGHKTWFMYAEAGGRIQGVVCLAEIKSRLFGHTLSSLPFCVYGGIAADNDAAREALDKAAQELARQLDVGQLEYRNLQPRHADWPSKSLYVTFRKEILPDVEQNMLAIPKKQRAMVRKGIKAGLQSEIDTDVERFFRAYSTSVHRLGTPVFSKRYFSILLETFGKDAEVQTITLDGRIIASVLSFYFRDEVLPYYGGGMAEARDVAGNDFMYWELMRRACEKGVKVFDFGRSKVGTGAFDFKKNWGFAPQPLHYEYQLVRSTTVPDNNPLSPKFQLFIKIWQRMPLGLANVLGPHIVKSLG</sequence>
<dbReference type="Proteomes" id="UP000197535">
    <property type="component" value="Unassembled WGS sequence"/>
</dbReference>
<reference evidence="2 3" key="1">
    <citation type="submission" date="2016-02" db="EMBL/GenBank/DDBJ databases">
        <authorList>
            <person name="Wen L."/>
            <person name="He K."/>
            <person name="Yang H."/>
        </authorList>
    </citation>
    <scope>NUCLEOTIDE SEQUENCE [LARGE SCALE GENOMIC DNA]</scope>
    <source>
        <strain evidence="2 3">TSA40</strain>
    </source>
</reference>
<dbReference type="RefSeq" id="WP_088709052.1">
    <property type="nucleotide sequence ID" value="NZ_LSTO01000001.1"/>
</dbReference>
<proteinExistence type="predicted"/>
<dbReference type="InterPro" id="IPR038740">
    <property type="entry name" value="BioF2-like_GNAT_dom"/>
</dbReference>
<dbReference type="InterPro" id="IPR016181">
    <property type="entry name" value="Acyl_CoA_acyltransferase"/>
</dbReference>
<dbReference type="EMBL" id="LSTO01000001">
    <property type="protein sequence ID" value="OWW22228.1"/>
    <property type="molecule type" value="Genomic_DNA"/>
</dbReference>
<dbReference type="InterPro" id="IPR017469">
    <property type="entry name" value="PEP-CTERM_FemAB-rel"/>
</dbReference>
<feature type="domain" description="BioF2-like acetyltransferase" evidence="1">
    <location>
        <begin position="168"/>
        <end position="301"/>
    </location>
</feature>
<evidence type="ECO:0000313" key="3">
    <source>
        <dbReference type="Proteomes" id="UP000197535"/>
    </source>
</evidence>
<dbReference type="Pfam" id="PF13480">
    <property type="entry name" value="Acetyltransf_6"/>
    <property type="match status" value="1"/>
</dbReference>
<dbReference type="PANTHER" id="PTHR36174">
    <property type="entry name" value="LIPID II:GLYCINE GLYCYLTRANSFERASE"/>
    <property type="match status" value="1"/>
</dbReference>
<dbReference type="NCBIfam" id="TIGR03019">
    <property type="entry name" value="pepcterm_femAB"/>
    <property type="match status" value="1"/>
</dbReference>
<organism evidence="2 3">
    <name type="scientific">Noviherbaspirillum denitrificans</name>
    <dbReference type="NCBI Taxonomy" id="1968433"/>
    <lineage>
        <taxon>Bacteria</taxon>
        <taxon>Pseudomonadati</taxon>
        <taxon>Pseudomonadota</taxon>
        <taxon>Betaproteobacteria</taxon>
        <taxon>Burkholderiales</taxon>
        <taxon>Oxalobacteraceae</taxon>
        <taxon>Noviherbaspirillum</taxon>
    </lineage>
</organism>
<dbReference type="OrthoDB" id="9773932at2"/>
<accession>A0A254TR66</accession>
<dbReference type="Gene3D" id="3.40.630.30">
    <property type="match status" value="2"/>
</dbReference>